<evidence type="ECO:0000256" key="3">
    <source>
        <dbReference type="ARBA" id="ARBA00022679"/>
    </source>
</evidence>
<evidence type="ECO:0000256" key="5">
    <source>
        <dbReference type="SAM" id="SignalP"/>
    </source>
</evidence>
<gene>
    <name evidence="6" type="ORF">CLUMA_CG020774</name>
</gene>
<evidence type="ECO:0000256" key="2">
    <source>
        <dbReference type="ARBA" id="ARBA00022676"/>
    </source>
</evidence>
<dbReference type="FunFam" id="3.40.50.2000:FF:000050">
    <property type="entry name" value="UDP-glucuronosyltransferase"/>
    <property type="match status" value="2"/>
</dbReference>
<comment type="similarity">
    <text evidence="1">Belongs to the UDP-glycosyltransferase family.</text>
</comment>
<dbReference type="CDD" id="cd03784">
    <property type="entry name" value="GT1_Gtf-like"/>
    <property type="match status" value="2"/>
</dbReference>
<proteinExistence type="inferred from homology"/>
<dbReference type="STRING" id="568069.A0A1J1J7S2"/>
<dbReference type="OrthoDB" id="5835829at2759"/>
<organism evidence="6 7">
    <name type="scientific">Clunio marinus</name>
    <dbReference type="NCBI Taxonomy" id="568069"/>
    <lineage>
        <taxon>Eukaryota</taxon>
        <taxon>Metazoa</taxon>
        <taxon>Ecdysozoa</taxon>
        <taxon>Arthropoda</taxon>
        <taxon>Hexapoda</taxon>
        <taxon>Insecta</taxon>
        <taxon>Pterygota</taxon>
        <taxon>Neoptera</taxon>
        <taxon>Endopterygota</taxon>
        <taxon>Diptera</taxon>
        <taxon>Nematocera</taxon>
        <taxon>Chironomoidea</taxon>
        <taxon>Chironomidae</taxon>
        <taxon>Clunio</taxon>
    </lineage>
</organism>
<dbReference type="PANTHER" id="PTHR48043:SF145">
    <property type="entry name" value="FI06409P-RELATED"/>
    <property type="match status" value="1"/>
</dbReference>
<dbReference type="EMBL" id="CVRI01000073">
    <property type="protein sequence ID" value="CRL07820.1"/>
    <property type="molecule type" value="Genomic_DNA"/>
</dbReference>
<evidence type="ECO:0000256" key="1">
    <source>
        <dbReference type="ARBA" id="ARBA00009995"/>
    </source>
</evidence>
<feature type="signal peptide" evidence="5">
    <location>
        <begin position="1"/>
        <end position="19"/>
    </location>
</feature>
<dbReference type="PANTHER" id="PTHR48043">
    <property type="entry name" value="EG:EG0003.4 PROTEIN-RELATED"/>
    <property type="match status" value="1"/>
</dbReference>
<keyword evidence="7" id="KW-1185">Reference proteome</keyword>
<dbReference type="InterPro" id="IPR002213">
    <property type="entry name" value="UDP_glucos_trans"/>
</dbReference>
<dbReference type="Gene3D" id="3.40.50.2000">
    <property type="entry name" value="Glycogen Phosphorylase B"/>
    <property type="match status" value="2"/>
</dbReference>
<dbReference type="GO" id="GO:0008194">
    <property type="term" value="F:UDP-glycosyltransferase activity"/>
    <property type="evidence" value="ECO:0007669"/>
    <property type="project" value="InterPro"/>
</dbReference>
<keyword evidence="4" id="KW-1133">Transmembrane helix</keyword>
<keyword evidence="3" id="KW-0808">Transferase</keyword>
<feature type="chain" id="PRO_5012407719" evidence="5">
    <location>
        <begin position="20"/>
        <end position="911"/>
    </location>
</feature>
<keyword evidence="2" id="KW-0328">Glycosyltransferase</keyword>
<keyword evidence="4" id="KW-0472">Membrane</keyword>
<evidence type="ECO:0000256" key="4">
    <source>
        <dbReference type="SAM" id="Phobius"/>
    </source>
</evidence>
<dbReference type="Proteomes" id="UP000183832">
    <property type="component" value="Unassembled WGS sequence"/>
</dbReference>
<evidence type="ECO:0000313" key="6">
    <source>
        <dbReference type="EMBL" id="CRL07820.1"/>
    </source>
</evidence>
<keyword evidence="4" id="KW-0812">Transmembrane</keyword>
<dbReference type="InterPro" id="IPR050271">
    <property type="entry name" value="UDP-glycosyltransferase"/>
</dbReference>
<reference evidence="6 7" key="1">
    <citation type="submission" date="2015-04" db="EMBL/GenBank/DDBJ databases">
        <authorList>
            <person name="Syromyatnikov M.Y."/>
            <person name="Popov V.N."/>
        </authorList>
    </citation>
    <scope>NUCLEOTIDE SEQUENCE [LARGE SCALE GENOMIC DNA]</scope>
</reference>
<dbReference type="AlphaFoldDB" id="A0A1J1J7S2"/>
<dbReference type="Pfam" id="PF00201">
    <property type="entry name" value="UDPGT"/>
    <property type="match status" value="2"/>
</dbReference>
<sequence length="911" mass="103834">MKLLLLFLLSFCFLKVNLAANILCLFSKPAYSHQLVYRSITEKLLEAGHKITLMTTHPSESEKRHVNLTLIDVSFSVKIHEEILKKASENKEQSFKDVIYNMVDSEALLVEEQIKSEGMQNLIKNSNAKFDLLILESSGISPMHAFAELFNIPVVGITSSDATAPGHEIMGNVMNPVAHPDRILPFTSAKTFFQRLGSCTLMLMVNFFIIPRAANNYDAIVAKHFPTVQKSYMDLVSNVDLQLINAHPAFGFIRPILPNTIQLGFLHVKPPKPLPNDLKDIVDKSKHGVIYISFGTVVKITKDDEHFVKLLDALSELPYDVLWKFDNELPKSIPKNVKFMTWYPQSDILAHPNVKLFITHGGQHSVEESIIRQVPMVICPFQGDQFANAERSVERGIAEILNIYDDLTSEQIKRVITEVISNLNHQQVFRAVTEKLLEAGHSITLLSTHPTEGERNHKNVTLIDVSYTIKIFREALEVFQTEKLSIQEAASKMKDMEVSMITKQISSQEIQNLLGSKTLKFDLLILEICGASPLHAFAEYFNIPVVGITSSDAFSIHHEVMGNEANLISHPDRMAKFTFARTFLQRLKSCFLNIFLRYFVTLQLSEEFDDVVKKNFPNVNKPYTELISNVDLLLVNAHPALGFIRPILPNTIQLGFLHVKPPKPLPNDLKDILDKSKHGVIYISFGTAMTSRMAERFFETFLRAFDGLPYDVLWKFEKENLSSTPSNVHIRKWFPQSDLLAHPNVKLFITHGGQHSIEEAILRRVPMIVCPFQGDQFANAERIVERKIARQLNILNSLDSDEIKHAINEVIVDESLKINVEKLAKLVEDVPVKSPEKALWYIEYVIRNKGAKHLRYPQKEIPFYQYHYYDIFLSVIITFTLILMVVVTLFKLLIKSFSKILVMVSNKYKKD</sequence>
<evidence type="ECO:0000313" key="7">
    <source>
        <dbReference type="Proteomes" id="UP000183832"/>
    </source>
</evidence>
<protein>
    <submittedName>
        <fullName evidence="6">CLUMA_CG020774, isoform A</fullName>
    </submittedName>
</protein>
<dbReference type="InterPro" id="IPR035595">
    <property type="entry name" value="UDP_glycos_trans_CS"/>
</dbReference>
<accession>A0A1J1J7S2</accession>
<feature type="transmembrane region" description="Helical" evidence="4">
    <location>
        <begin position="871"/>
        <end position="894"/>
    </location>
</feature>
<keyword evidence="5" id="KW-0732">Signal</keyword>
<name>A0A1J1J7S2_9DIPT</name>
<dbReference type="PROSITE" id="PS00375">
    <property type="entry name" value="UDPGT"/>
    <property type="match status" value="2"/>
</dbReference>
<dbReference type="SUPFAM" id="SSF53756">
    <property type="entry name" value="UDP-Glycosyltransferase/glycogen phosphorylase"/>
    <property type="match status" value="2"/>
</dbReference>